<comment type="caution">
    <text evidence="2">The sequence shown here is derived from an EMBL/GenBank/DDBJ whole genome shotgun (WGS) entry which is preliminary data.</text>
</comment>
<accession>A0A7Y9HIK2</accession>
<feature type="compositionally biased region" description="Basic and acidic residues" evidence="1">
    <location>
        <begin position="82"/>
        <end position="93"/>
    </location>
</feature>
<organism evidence="2 3">
    <name type="scientific">Streptomyces fulvorobeus</name>
    <dbReference type="NCBI Taxonomy" id="284028"/>
    <lineage>
        <taxon>Bacteria</taxon>
        <taxon>Bacillati</taxon>
        <taxon>Actinomycetota</taxon>
        <taxon>Actinomycetes</taxon>
        <taxon>Kitasatosporales</taxon>
        <taxon>Streptomycetaceae</taxon>
        <taxon>Streptomyces</taxon>
    </lineage>
</organism>
<feature type="region of interest" description="Disordered" evidence="1">
    <location>
        <begin position="1"/>
        <end position="55"/>
    </location>
</feature>
<evidence type="ECO:0000313" key="3">
    <source>
        <dbReference type="Proteomes" id="UP000530403"/>
    </source>
</evidence>
<gene>
    <name evidence="2" type="ORF">HEB29_005980</name>
</gene>
<proteinExistence type="predicted"/>
<name>A0A7Y9HIK2_9ACTN</name>
<feature type="compositionally biased region" description="Low complexity" evidence="1">
    <location>
        <begin position="94"/>
        <end position="105"/>
    </location>
</feature>
<dbReference type="EMBL" id="JACCCF010000002">
    <property type="protein sequence ID" value="NYE44866.1"/>
    <property type="molecule type" value="Genomic_DNA"/>
</dbReference>
<evidence type="ECO:0000313" key="2">
    <source>
        <dbReference type="EMBL" id="NYE44866.1"/>
    </source>
</evidence>
<sequence length="239" mass="25928">MAQRHTPDPGPDWRALLDALPPKDDGPPPDTSRQRRRARRRAARRERAAVLSEVRRRPMSPAAVLVLVLLVLVLGTVARCGGRHETEGSDDRPPAAASPPTASALPAPPATEPTDTPDDVAGQWVRAYLTRDPVADGTHRASVRRAAAQATDDLTRNLIDNAPPGWGHQVSRGERTRVVAVAVRPAEADLPPDNPAQVWRKVTATLNVTGYETARRTALLRVELTLTRAGWRVSRVLGV</sequence>
<feature type="compositionally biased region" description="Basic residues" evidence="1">
    <location>
        <begin position="34"/>
        <end position="44"/>
    </location>
</feature>
<protein>
    <submittedName>
        <fullName evidence="2">Uncharacterized protein</fullName>
    </submittedName>
</protein>
<dbReference type="RefSeq" id="WP_179764460.1">
    <property type="nucleotide sequence ID" value="NZ_BAAAUE010000015.1"/>
</dbReference>
<feature type="compositionally biased region" description="Basic and acidic residues" evidence="1">
    <location>
        <begin position="45"/>
        <end position="55"/>
    </location>
</feature>
<evidence type="ECO:0000256" key="1">
    <source>
        <dbReference type="SAM" id="MobiDB-lite"/>
    </source>
</evidence>
<dbReference type="Proteomes" id="UP000530403">
    <property type="component" value="Unassembled WGS sequence"/>
</dbReference>
<feature type="region of interest" description="Disordered" evidence="1">
    <location>
        <begin position="82"/>
        <end position="119"/>
    </location>
</feature>
<reference evidence="2 3" key="1">
    <citation type="submission" date="2020-07" db="EMBL/GenBank/DDBJ databases">
        <title>Sequencing the genomes of 1000 actinobacteria strains.</title>
        <authorList>
            <person name="Klenk H.-P."/>
        </authorList>
    </citation>
    <scope>NUCLEOTIDE SEQUENCE [LARGE SCALE GENOMIC DNA]</scope>
    <source>
        <strain evidence="2 3">DSM 41455</strain>
    </source>
</reference>
<dbReference type="AlphaFoldDB" id="A0A7Y9HIK2"/>